<evidence type="ECO:0000313" key="3">
    <source>
        <dbReference type="EMBL" id="QJQ32042.1"/>
    </source>
</evidence>
<name>A0A6M4AUQ9_9SPHN</name>
<proteinExistence type="predicted"/>
<feature type="compositionally biased region" description="Polar residues" evidence="1">
    <location>
        <begin position="8"/>
        <end position="17"/>
    </location>
</feature>
<protein>
    <submittedName>
        <fullName evidence="3">EAL domain-containing protein</fullName>
    </submittedName>
</protein>
<accession>A0A6M4AUQ9</accession>
<dbReference type="InterPro" id="IPR001633">
    <property type="entry name" value="EAL_dom"/>
</dbReference>
<dbReference type="Proteomes" id="UP000503018">
    <property type="component" value="Chromosome"/>
</dbReference>
<dbReference type="GO" id="GO:0071111">
    <property type="term" value="F:cyclic-guanylate-specific phosphodiesterase activity"/>
    <property type="evidence" value="ECO:0007669"/>
    <property type="project" value="InterPro"/>
</dbReference>
<evidence type="ECO:0000313" key="4">
    <source>
        <dbReference type="Proteomes" id="UP000503018"/>
    </source>
</evidence>
<dbReference type="InterPro" id="IPR035919">
    <property type="entry name" value="EAL_sf"/>
</dbReference>
<dbReference type="SMART" id="SM00052">
    <property type="entry name" value="EAL"/>
    <property type="match status" value="1"/>
</dbReference>
<feature type="domain" description="EAL" evidence="2">
    <location>
        <begin position="20"/>
        <end position="270"/>
    </location>
</feature>
<organism evidence="3 4">
    <name type="scientific">Sphingomonas lacunae</name>
    <dbReference type="NCBI Taxonomy" id="2698828"/>
    <lineage>
        <taxon>Bacteria</taxon>
        <taxon>Pseudomonadati</taxon>
        <taxon>Pseudomonadota</taxon>
        <taxon>Alphaproteobacteria</taxon>
        <taxon>Sphingomonadales</taxon>
        <taxon>Sphingomonadaceae</taxon>
        <taxon>Sphingomonas</taxon>
    </lineage>
</organism>
<dbReference type="CDD" id="cd01948">
    <property type="entry name" value="EAL"/>
    <property type="match status" value="1"/>
</dbReference>
<keyword evidence="4" id="KW-1185">Reference proteome</keyword>
<dbReference type="Pfam" id="PF00563">
    <property type="entry name" value="EAL"/>
    <property type="match status" value="1"/>
</dbReference>
<dbReference type="InterPro" id="IPR050706">
    <property type="entry name" value="Cyclic-di-GMP_PDE-like"/>
</dbReference>
<dbReference type="KEGG" id="slan:GV829_05880"/>
<dbReference type="EMBL" id="CP053015">
    <property type="protein sequence ID" value="QJQ32042.1"/>
    <property type="molecule type" value="Genomic_DNA"/>
</dbReference>
<evidence type="ECO:0000256" key="1">
    <source>
        <dbReference type="SAM" id="MobiDB-lite"/>
    </source>
</evidence>
<sequence length="292" mass="32011">MLPPFRPSKSQQPSNSAGPEAYARGEVGRGLLGGEFRLDYQPKLHARRGVIDSVEALVRWDHPRLGMMLPDRFIEQCESSGTINQLTLWTIERAIEDQLEMRRQGISLRVFVNLSAQLLTEERTVAALCSLAMGPGVDIGIEVTESSVIADPEIAFANIRRLREAGLCIAIDDYGAGLSSLTYLKRIEADELKIDKSFVTSLGTSHRDPLIVRSTIDLAHALGMSVTAEGVETPAAHALLTVMGCDMMQGYLIGRPMAPQALIRYLATFNPASIAVPPDSRALRDSKIWKRA</sequence>
<feature type="region of interest" description="Disordered" evidence="1">
    <location>
        <begin position="1"/>
        <end position="23"/>
    </location>
</feature>
<dbReference type="SUPFAM" id="SSF141868">
    <property type="entry name" value="EAL domain-like"/>
    <property type="match status" value="1"/>
</dbReference>
<gene>
    <name evidence="3" type="ORF">GV829_05880</name>
</gene>
<evidence type="ECO:0000259" key="2">
    <source>
        <dbReference type="PROSITE" id="PS50883"/>
    </source>
</evidence>
<dbReference type="Gene3D" id="3.20.20.450">
    <property type="entry name" value="EAL domain"/>
    <property type="match status" value="1"/>
</dbReference>
<dbReference type="PANTHER" id="PTHR33121:SF71">
    <property type="entry name" value="OXYGEN SENSOR PROTEIN DOSP"/>
    <property type="match status" value="1"/>
</dbReference>
<dbReference type="PANTHER" id="PTHR33121">
    <property type="entry name" value="CYCLIC DI-GMP PHOSPHODIESTERASE PDEF"/>
    <property type="match status" value="1"/>
</dbReference>
<reference evidence="3 4" key="1">
    <citation type="submission" date="2020-01" db="EMBL/GenBank/DDBJ databases">
        <title>Sphingomonas sp. strain CSW-10.</title>
        <authorList>
            <person name="Chen W.-M."/>
        </authorList>
    </citation>
    <scope>NUCLEOTIDE SEQUENCE [LARGE SCALE GENOMIC DNA]</scope>
    <source>
        <strain evidence="3 4">CSW-10</strain>
    </source>
</reference>
<dbReference type="PROSITE" id="PS50883">
    <property type="entry name" value="EAL"/>
    <property type="match status" value="1"/>
</dbReference>
<dbReference type="AlphaFoldDB" id="A0A6M4AUQ9"/>